<sequence length="167" mass="19141">MIALNVQDVKDFMARLLISEEFDSFWLCEASITTFSTFQIDGTLRPEFFDTEEAEALTKSGRTHCLWQEVKPYCFSVIKGKKTPLSFKIVFQLSRQASEQLLLKNASSWSINDIYGLYLNLQYDGTSLICTTGTSMKLFSMDKSLDLLWDEAVITFFKKHQIAMLSV</sequence>
<keyword evidence="2" id="KW-1185">Reference proteome</keyword>
<evidence type="ECO:0000313" key="1">
    <source>
        <dbReference type="EMBL" id="MBC8628017.1"/>
    </source>
</evidence>
<dbReference type="Pfam" id="PF18988">
    <property type="entry name" value="DUF5721"/>
    <property type="match status" value="1"/>
</dbReference>
<evidence type="ECO:0000313" key="2">
    <source>
        <dbReference type="Proteomes" id="UP000661649"/>
    </source>
</evidence>
<protein>
    <submittedName>
        <fullName evidence="1">Uncharacterized protein</fullName>
    </submittedName>
</protein>
<accession>A0ABR7P9E8</accession>
<dbReference type="Proteomes" id="UP000661649">
    <property type="component" value="Unassembled WGS sequence"/>
</dbReference>
<dbReference type="InterPro" id="IPR043779">
    <property type="entry name" value="DUF5721"/>
</dbReference>
<dbReference type="RefSeq" id="WP_187558371.1">
    <property type="nucleotide sequence ID" value="NZ_JACRTP010000002.1"/>
</dbReference>
<comment type="caution">
    <text evidence="1">The sequence shown here is derived from an EMBL/GenBank/DDBJ whole genome shotgun (WGS) entry which is preliminary data.</text>
</comment>
<dbReference type="EMBL" id="JACRTP010000002">
    <property type="protein sequence ID" value="MBC8628017.1"/>
    <property type="molecule type" value="Genomic_DNA"/>
</dbReference>
<name>A0ABR7P9E8_9FIRM</name>
<gene>
    <name evidence="1" type="ORF">H8712_05220</name>
</gene>
<reference evidence="1 2" key="1">
    <citation type="submission" date="2020-08" db="EMBL/GenBank/DDBJ databases">
        <title>Genome public.</title>
        <authorList>
            <person name="Liu C."/>
            <person name="Sun Q."/>
        </authorList>
    </citation>
    <scope>NUCLEOTIDE SEQUENCE [LARGE SCALE GENOMIC DNA]</scope>
    <source>
        <strain evidence="1 2">3_YM_SP_D4_24.mj</strain>
    </source>
</reference>
<organism evidence="1 2">
    <name type="scientific">Blautia stercoris</name>
    <dbReference type="NCBI Taxonomy" id="871664"/>
    <lineage>
        <taxon>Bacteria</taxon>
        <taxon>Bacillati</taxon>
        <taxon>Bacillota</taxon>
        <taxon>Clostridia</taxon>
        <taxon>Lachnospirales</taxon>
        <taxon>Lachnospiraceae</taxon>
        <taxon>Blautia</taxon>
    </lineage>
</organism>
<proteinExistence type="predicted"/>